<dbReference type="PRINTS" id="PR00412">
    <property type="entry name" value="EPOXHYDRLASE"/>
</dbReference>
<feature type="domain" description="AB hydrolase-1" evidence="1">
    <location>
        <begin position="24"/>
        <end position="261"/>
    </location>
</feature>
<evidence type="ECO:0000313" key="2">
    <source>
        <dbReference type="EMBL" id="MDA5095202.1"/>
    </source>
</evidence>
<dbReference type="PANTHER" id="PTHR43194">
    <property type="entry name" value="HYDROLASE ALPHA/BETA FOLD FAMILY"/>
    <property type="match status" value="1"/>
</dbReference>
<sequence length="281" mass="30448">MAKDTLAGTEIHWTRMGQGRREALLLHCSLAHLGAWRGVATQLSSDLSMLMMDLPGHGQSGDWDPERDYQTQAAEAALALLDTEAQETVDLVGHSFGATVALRVAQMVPERVRSLTLIEPVLFAALSNHPQYAGEYDDVDAFMKGAFADAMRAGDHIEAARLFHGVWGGAVSWERLPVILRDDMAARIHLISACAPVTSMDVHGQAAPGALEGLKMSCLLVEGQGTPRIIAAIHDVFEARLPDARRVVIEGAGHMSPISHPERVASEIRRLLERTPAETTV</sequence>
<dbReference type="Proteomes" id="UP001528040">
    <property type="component" value="Unassembled WGS sequence"/>
</dbReference>
<dbReference type="RefSeq" id="WP_271054911.1">
    <property type="nucleotide sequence ID" value="NZ_JAQIIO010000008.1"/>
</dbReference>
<comment type="caution">
    <text evidence="2">The sequence shown here is derived from an EMBL/GenBank/DDBJ whole genome shotgun (WGS) entry which is preliminary data.</text>
</comment>
<proteinExistence type="predicted"/>
<dbReference type="Gene3D" id="3.40.50.1820">
    <property type="entry name" value="alpha/beta hydrolase"/>
    <property type="match status" value="1"/>
</dbReference>
<protein>
    <submittedName>
        <fullName evidence="2">Alpha/beta hydrolase</fullName>
    </submittedName>
</protein>
<dbReference type="InterPro" id="IPR029058">
    <property type="entry name" value="AB_hydrolase_fold"/>
</dbReference>
<keyword evidence="2" id="KW-0378">Hydrolase</keyword>
<name>A0ABT4W3V0_9RHOB</name>
<dbReference type="PANTHER" id="PTHR43194:SF2">
    <property type="entry name" value="PEROXISOMAL MEMBRANE PROTEIN LPX1"/>
    <property type="match status" value="1"/>
</dbReference>
<reference evidence="2 3" key="1">
    <citation type="submission" date="2023-01" db="EMBL/GenBank/DDBJ databases">
        <authorList>
            <person name="Yoon J.-W."/>
        </authorList>
    </citation>
    <scope>NUCLEOTIDE SEQUENCE [LARGE SCALE GENOMIC DNA]</scope>
    <source>
        <strain evidence="2 3">KMU-50</strain>
    </source>
</reference>
<dbReference type="InterPro" id="IPR050228">
    <property type="entry name" value="Carboxylesterase_BioH"/>
</dbReference>
<dbReference type="InterPro" id="IPR000639">
    <property type="entry name" value="Epox_hydrolase-like"/>
</dbReference>
<organism evidence="2 3">
    <name type="scientific">Aliiroseovarius salicola</name>
    <dbReference type="NCBI Taxonomy" id="3009082"/>
    <lineage>
        <taxon>Bacteria</taxon>
        <taxon>Pseudomonadati</taxon>
        <taxon>Pseudomonadota</taxon>
        <taxon>Alphaproteobacteria</taxon>
        <taxon>Rhodobacterales</taxon>
        <taxon>Paracoccaceae</taxon>
        <taxon>Aliiroseovarius</taxon>
    </lineage>
</organism>
<dbReference type="SUPFAM" id="SSF53474">
    <property type="entry name" value="alpha/beta-Hydrolases"/>
    <property type="match status" value="1"/>
</dbReference>
<dbReference type="Pfam" id="PF00561">
    <property type="entry name" value="Abhydrolase_1"/>
    <property type="match status" value="1"/>
</dbReference>
<dbReference type="InterPro" id="IPR000073">
    <property type="entry name" value="AB_hydrolase_1"/>
</dbReference>
<evidence type="ECO:0000313" key="3">
    <source>
        <dbReference type="Proteomes" id="UP001528040"/>
    </source>
</evidence>
<gene>
    <name evidence="2" type="ORF">O2N63_14030</name>
</gene>
<dbReference type="GO" id="GO:0016787">
    <property type="term" value="F:hydrolase activity"/>
    <property type="evidence" value="ECO:0007669"/>
    <property type="project" value="UniProtKB-KW"/>
</dbReference>
<accession>A0ABT4W3V0</accession>
<dbReference type="PRINTS" id="PR00111">
    <property type="entry name" value="ABHYDROLASE"/>
</dbReference>
<keyword evidence="3" id="KW-1185">Reference proteome</keyword>
<evidence type="ECO:0000259" key="1">
    <source>
        <dbReference type="Pfam" id="PF00561"/>
    </source>
</evidence>
<dbReference type="EMBL" id="JAQIIO010000008">
    <property type="protein sequence ID" value="MDA5095202.1"/>
    <property type="molecule type" value="Genomic_DNA"/>
</dbReference>